<comment type="catalytic activity">
    <reaction evidence="8">
        <text>a 2'-deoxyadenosine in DNA + S-adenosyl-L-methionine = an N(6)-methyl-2'-deoxyadenosine in DNA + S-adenosyl-L-homocysteine + H(+)</text>
        <dbReference type="Rhea" id="RHEA:15197"/>
        <dbReference type="Rhea" id="RHEA-COMP:12418"/>
        <dbReference type="Rhea" id="RHEA-COMP:12419"/>
        <dbReference type="ChEBI" id="CHEBI:15378"/>
        <dbReference type="ChEBI" id="CHEBI:57856"/>
        <dbReference type="ChEBI" id="CHEBI:59789"/>
        <dbReference type="ChEBI" id="CHEBI:90615"/>
        <dbReference type="ChEBI" id="CHEBI:90616"/>
        <dbReference type="EC" id="2.1.1.72"/>
    </reaction>
</comment>
<evidence type="ECO:0000259" key="9">
    <source>
        <dbReference type="Pfam" id="PF02384"/>
    </source>
</evidence>
<evidence type="ECO:0000256" key="1">
    <source>
        <dbReference type="ARBA" id="ARBA00006594"/>
    </source>
</evidence>
<keyword evidence="5" id="KW-0949">S-adenosyl-L-methionine</keyword>
<evidence type="ECO:0000256" key="5">
    <source>
        <dbReference type="ARBA" id="ARBA00022691"/>
    </source>
</evidence>
<dbReference type="SUPFAM" id="SSF116734">
    <property type="entry name" value="DNA methylase specificity domain"/>
    <property type="match status" value="1"/>
</dbReference>
<dbReference type="GO" id="GO:0003677">
    <property type="term" value="F:DNA binding"/>
    <property type="evidence" value="ECO:0007669"/>
    <property type="project" value="UniProtKB-KW"/>
</dbReference>
<dbReference type="GO" id="GO:0032259">
    <property type="term" value="P:methylation"/>
    <property type="evidence" value="ECO:0007669"/>
    <property type="project" value="UniProtKB-KW"/>
</dbReference>
<accession>A0A1Q5PCJ1</accession>
<evidence type="ECO:0000256" key="8">
    <source>
        <dbReference type="ARBA" id="ARBA00047942"/>
    </source>
</evidence>
<dbReference type="STRING" id="1797110.A3841_16535"/>
<evidence type="ECO:0000256" key="4">
    <source>
        <dbReference type="ARBA" id="ARBA00022679"/>
    </source>
</evidence>
<keyword evidence="6" id="KW-0680">Restriction system</keyword>
<keyword evidence="3" id="KW-0489">Methyltransferase</keyword>
<sequence length="821" mass="92271">MQSQVEPYPVFEKKAFQAFDIFRNELSPSDYSLVPFFFFLRKAGVLDRILEGNPSDVKAQLKDLVFDYVRVASTEGKLDLVFETLSPVIDRLSNTTLLDLVRFLASFDEVSFQQHFEELFESSLYRASKIEGRAGGQHLQPLELSRLVSSLANTPAGGKVYNPFAGPASLGVLMERDVAYYGQEIDPRTWALGQLRLLAHGKATENQYQLGNSVDDWNPASLKYDLIVANPPMGMRLAPCYENEFGRFKTVESFFISRALKDLKEEGKIIAVLPQGFLFRGGVELKIRQLLIEQDLLEMVISFPGGILSNTAIPFALLVINKAKADKGEVLLINADDFVERVSNKERRIQYAPLHAAITNAEESNGFLRRVSNAEIATHNYNLHPGRYFIEEIEPVKPDEPLVELGKLLKEVRGKKPQSATKGRLILLRDLKAESGNFYLDTRQVEISEIPPQAHILDRSALLLTVRWNTLKPTYFKFKGDIIYATKDILACEIDEQRVDVGYLIKELSADYVLEQIAKYRTGAVIPYISKKDLFQVKVKLPPLEVQKERLIQALLTKQSSEQAKHISDLTQMRLEMFREFASARHSLNQYLNGISSGVAATHKFLLKNNGKAISLTDKFSETLGTTVEEHLNSLKGKVKLMSELLASLEVKLAKKPVEQLDLFNLVKEAQHLFADPELFSFRLEIDKESLKNGNRSVIQPFVIINKDDFFKLFSNIVENAKVHGFGSRKGNIIKTDISYDAGTESLILVIANNGCPLPKGFNKNLYSIRGEKAGNTAQNGIGGADVAQIVRDYNGKFDLISDEDSDFPVSVKISFPLFKQ</sequence>
<dbReference type="OrthoDB" id="9814572at2"/>
<dbReference type="Proteomes" id="UP000186551">
    <property type="component" value="Unassembled WGS sequence"/>
</dbReference>
<keyword evidence="11" id="KW-1185">Reference proteome</keyword>
<feature type="domain" description="DNA methylase adenine-specific" evidence="9">
    <location>
        <begin position="115"/>
        <end position="390"/>
    </location>
</feature>
<dbReference type="RefSeq" id="WP_073852076.1">
    <property type="nucleotide sequence ID" value="NZ_LVWA01000005.1"/>
</dbReference>
<reference evidence="10 11" key="1">
    <citation type="submission" date="2016-03" db="EMBL/GenBank/DDBJ databases">
        <title>Genome sequence of Pontibacter sp. nov., of the family cytophagaceae, isolated from marine sediment of the Yellow Sea, China.</title>
        <authorList>
            <person name="Zhang G."/>
            <person name="Zhang R."/>
        </authorList>
    </citation>
    <scope>NUCLEOTIDE SEQUENCE [LARGE SCALE GENOMIC DNA]</scope>
    <source>
        <strain evidence="10 11">S10-8</strain>
    </source>
</reference>
<name>A0A1Q5PCJ1_9BACT</name>
<dbReference type="InterPro" id="IPR044946">
    <property type="entry name" value="Restrct_endonuc_typeI_TRD_sf"/>
</dbReference>
<dbReference type="GO" id="GO:0009007">
    <property type="term" value="F:site-specific DNA-methyltransferase (adenine-specific) activity"/>
    <property type="evidence" value="ECO:0007669"/>
    <property type="project" value="UniProtKB-EC"/>
</dbReference>
<dbReference type="SUPFAM" id="SSF55874">
    <property type="entry name" value="ATPase domain of HSP90 chaperone/DNA topoisomerase II/histidine kinase"/>
    <property type="match status" value="1"/>
</dbReference>
<evidence type="ECO:0000256" key="2">
    <source>
        <dbReference type="ARBA" id="ARBA00011900"/>
    </source>
</evidence>
<dbReference type="EMBL" id="LVWA01000005">
    <property type="protein sequence ID" value="OKL39969.1"/>
    <property type="molecule type" value="Genomic_DNA"/>
</dbReference>
<dbReference type="PANTHER" id="PTHR42933">
    <property type="entry name" value="SLR6095 PROTEIN"/>
    <property type="match status" value="1"/>
</dbReference>
<dbReference type="Gene3D" id="3.90.220.20">
    <property type="entry name" value="DNA methylase specificity domains"/>
    <property type="match status" value="1"/>
</dbReference>
<evidence type="ECO:0000256" key="7">
    <source>
        <dbReference type="ARBA" id="ARBA00023125"/>
    </source>
</evidence>
<dbReference type="AlphaFoldDB" id="A0A1Q5PCJ1"/>
<gene>
    <name evidence="10" type="ORF">A3841_16535</name>
</gene>
<dbReference type="InterPro" id="IPR051537">
    <property type="entry name" value="DNA_Adenine_Mtase"/>
</dbReference>
<dbReference type="Pfam" id="PF02384">
    <property type="entry name" value="N6_Mtase"/>
    <property type="match status" value="1"/>
</dbReference>
<organism evidence="10 11">
    <name type="scientific">Pontibacter flavimaris</name>
    <dbReference type="NCBI Taxonomy" id="1797110"/>
    <lineage>
        <taxon>Bacteria</taxon>
        <taxon>Pseudomonadati</taxon>
        <taxon>Bacteroidota</taxon>
        <taxon>Cytophagia</taxon>
        <taxon>Cytophagales</taxon>
        <taxon>Hymenobacteraceae</taxon>
        <taxon>Pontibacter</taxon>
    </lineage>
</organism>
<dbReference type="PANTHER" id="PTHR42933:SF3">
    <property type="entry name" value="TYPE I RESTRICTION ENZYME MJAVIII METHYLASE SUBUNIT"/>
    <property type="match status" value="1"/>
</dbReference>
<evidence type="ECO:0000256" key="3">
    <source>
        <dbReference type="ARBA" id="ARBA00022603"/>
    </source>
</evidence>
<keyword evidence="4" id="KW-0808">Transferase</keyword>
<dbReference type="GO" id="GO:0008170">
    <property type="term" value="F:N-methyltransferase activity"/>
    <property type="evidence" value="ECO:0007669"/>
    <property type="project" value="InterPro"/>
</dbReference>
<dbReference type="InterPro" id="IPR036890">
    <property type="entry name" value="HATPase_C_sf"/>
</dbReference>
<dbReference type="InterPro" id="IPR003356">
    <property type="entry name" value="DNA_methylase_A-5"/>
</dbReference>
<dbReference type="InterPro" id="IPR029063">
    <property type="entry name" value="SAM-dependent_MTases_sf"/>
</dbReference>
<dbReference type="SUPFAM" id="SSF53335">
    <property type="entry name" value="S-adenosyl-L-methionine-dependent methyltransferases"/>
    <property type="match status" value="1"/>
</dbReference>
<dbReference type="Gene3D" id="3.40.50.150">
    <property type="entry name" value="Vaccinia Virus protein VP39"/>
    <property type="match status" value="1"/>
</dbReference>
<dbReference type="PRINTS" id="PR00507">
    <property type="entry name" value="N12N6MTFRASE"/>
</dbReference>
<comment type="similarity">
    <text evidence="1">Belongs to the N(4)/N(6)-methyltransferase family.</text>
</comment>
<comment type="caution">
    <text evidence="10">The sequence shown here is derived from an EMBL/GenBank/DDBJ whole genome shotgun (WGS) entry which is preliminary data.</text>
</comment>
<evidence type="ECO:0000313" key="10">
    <source>
        <dbReference type="EMBL" id="OKL39969.1"/>
    </source>
</evidence>
<proteinExistence type="inferred from homology"/>
<keyword evidence="7" id="KW-0238">DNA-binding</keyword>
<dbReference type="EC" id="2.1.1.72" evidence="2"/>
<protein>
    <recommendedName>
        <fullName evidence="2">site-specific DNA-methyltransferase (adenine-specific)</fullName>
        <ecNumber evidence="2">2.1.1.72</ecNumber>
    </recommendedName>
</protein>
<dbReference type="Gene3D" id="3.30.565.10">
    <property type="entry name" value="Histidine kinase-like ATPase, C-terminal domain"/>
    <property type="match status" value="1"/>
</dbReference>
<evidence type="ECO:0000313" key="11">
    <source>
        <dbReference type="Proteomes" id="UP000186551"/>
    </source>
</evidence>
<dbReference type="GO" id="GO:0009307">
    <property type="term" value="P:DNA restriction-modification system"/>
    <property type="evidence" value="ECO:0007669"/>
    <property type="project" value="UniProtKB-KW"/>
</dbReference>
<evidence type="ECO:0000256" key="6">
    <source>
        <dbReference type="ARBA" id="ARBA00022747"/>
    </source>
</evidence>